<dbReference type="Proteomes" id="UP000259636">
    <property type="component" value="Chromosome"/>
</dbReference>
<accession>A0A385DJ35</accession>
<evidence type="ECO:0000259" key="1">
    <source>
        <dbReference type="SMART" id="SM00923"/>
    </source>
</evidence>
<evidence type="ECO:0000313" key="2">
    <source>
        <dbReference type="EMBL" id="AXQ58513.1"/>
    </source>
</evidence>
<dbReference type="Pfam" id="PF03621">
    <property type="entry name" value="MbtH"/>
    <property type="match status" value="1"/>
</dbReference>
<protein>
    <submittedName>
        <fullName evidence="2">MbtH family protein</fullName>
    </submittedName>
</protein>
<dbReference type="InterPro" id="IPR037407">
    <property type="entry name" value="MLP_fam"/>
</dbReference>
<gene>
    <name evidence="2" type="ORF">D0C37_30515</name>
</gene>
<dbReference type="Gene3D" id="3.90.820.10">
    <property type="entry name" value="Structural Genomics, Unknown Function 30-nov-00 1gh9 Mol_id"/>
    <property type="match status" value="1"/>
</dbReference>
<dbReference type="AlphaFoldDB" id="A0A385DJ35"/>
<dbReference type="EMBL" id="CP031742">
    <property type="protein sequence ID" value="AXQ58513.1"/>
    <property type="molecule type" value="Genomic_DNA"/>
</dbReference>
<dbReference type="InterPro" id="IPR038020">
    <property type="entry name" value="MbtH-like_sf"/>
</dbReference>
<dbReference type="GO" id="GO:0019290">
    <property type="term" value="P:siderophore biosynthetic process"/>
    <property type="evidence" value="ECO:0007669"/>
    <property type="project" value="TreeGrafter"/>
</dbReference>
<dbReference type="GeneID" id="300118456"/>
<dbReference type="SUPFAM" id="SSF160582">
    <property type="entry name" value="MbtH-like"/>
    <property type="match status" value="1"/>
</dbReference>
<feature type="domain" description="MbtH-like" evidence="1">
    <location>
        <begin position="9"/>
        <end position="55"/>
    </location>
</feature>
<dbReference type="KEGG" id="sky:D0C37_30515"/>
<dbReference type="SMART" id="SM00923">
    <property type="entry name" value="MbtH"/>
    <property type="match status" value="1"/>
</dbReference>
<sequence length="77" mass="8481">MENTDTGEGVEDAYFVVVNDEEQHSIWAAGRPVPDGWRTVGEARDKAACLAYIEEHWTDMRPKSVRDALAASGGHHA</sequence>
<proteinExistence type="predicted"/>
<name>A0A385DJ35_9ACTN</name>
<dbReference type="InterPro" id="IPR005153">
    <property type="entry name" value="MbtH-like_dom"/>
</dbReference>
<dbReference type="PANTHER" id="PTHR38444">
    <property type="entry name" value="ENTEROBACTIN BIOSYNTHESIS PROTEIN YBDZ"/>
    <property type="match status" value="1"/>
</dbReference>
<organism evidence="2 3">
    <name type="scientific">Streptomyces koyangensis</name>
    <dbReference type="NCBI Taxonomy" id="188770"/>
    <lineage>
        <taxon>Bacteria</taxon>
        <taxon>Bacillati</taxon>
        <taxon>Actinomycetota</taxon>
        <taxon>Actinomycetes</taxon>
        <taxon>Kitasatosporales</taxon>
        <taxon>Streptomycetaceae</taxon>
        <taxon>Streptomyces</taxon>
        <taxon>Streptomyces aurantiacus group</taxon>
    </lineage>
</organism>
<evidence type="ECO:0000313" key="3">
    <source>
        <dbReference type="Proteomes" id="UP000259636"/>
    </source>
</evidence>
<dbReference type="RefSeq" id="WP_117350717.1">
    <property type="nucleotide sequence ID" value="NZ_CP031742.1"/>
</dbReference>
<reference evidence="2 3" key="1">
    <citation type="submission" date="2018-08" db="EMBL/GenBank/DDBJ databases">
        <authorList>
            <person name="Ferrada E.E."/>
            <person name="Latorre B.A."/>
        </authorList>
    </citation>
    <scope>NUCLEOTIDE SEQUENCE [LARGE SCALE GENOMIC DNA]</scope>
    <source>
        <strain evidence="2 3">VK-A60T</strain>
    </source>
</reference>
<dbReference type="PANTHER" id="PTHR38444:SF1">
    <property type="entry name" value="ENTEROBACTIN BIOSYNTHESIS PROTEIN YBDZ"/>
    <property type="match status" value="1"/>
</dbReference>
<dbReference type="GO" id="GO:0005829">
    <property type="term" value="C:cytosol"/>
    <property type="evidence" value="ECO:0007669"/>
    <property type="project" value="TreeGrafter"/>
</dbReference>